<dbReference type="PRINTS" id="PR00690">
    <property type="entry name" value="ADHESNFAMILY"/>
</dbReference>
<evidence type="ECO:0000256" key="1">
    <source>
        <dbReference type="ARBA" id="ARBA00004196"/>
    </source>
</evidence>
<organism evidence="7 8">
    <name type="scientific">Paenibacillus pasadenensis</name>
    <dbReference type="NCBI Taxonomy" id="217090"/>
    <lineage>
        <taxon>Bacteria</taxon>
        <taxon>Bacillati</taxon>
        <taxon>Bacillota</taxon>
        <taxon>Bacilli</taxon>
        <taxon>Bacillales</taxon>
        <taxon>Paenibacillaceae</taxon>
        <taxon>Paenibacillus</taxon>
    </lineage>
</organism>
<evidence type="ECO:0000256" key="4">
    <source>
        <dbReference type="ARBA" id="ARBA00022729"/>
    </source>
</evidence>
<evidence type="ECO:0000313" key="7">
    <source>
        <dbReference type="EMBL" id="PLT47285.1"/>
    </source>
</evidence>
<dbReference type="SUPFAM" id="SSF53807">
    <property type="entry name" value="Helical backbone' metal receptor"/>
    <property type="match status" value="1"/>
</dbReference>
<proteinExistence type="inferred from homology"/>
<dbReference type="Pfam" id="PF01297">
    <property type="entry name" value="ZnuA"/>
    <property type="match status" value="1"/>
</dbReference>
<comment type="caution">
    <text evidence="7">The sequence shown here is derived from an EMBL/GenBank/DDBJ whole genome shotgun (WGS) entry which is preliminary data.</text>
</comment>
<dbReference type="GO" id="GO:0030001">
    <property type="term" value="P:metal ion transport"/>
    <property type="evidence" value="ECO:0007669"/>
    <property type="project" value="InterPro"/>
</dbReference>
<feature type="signal peptide" evidence="6">
    <location>
        <begin position="1"/>
        <end position="23"/>
    </location>
</feature>
<evidence type="ECO:0000313" key="8">
    <source>
        <dbReference type="Proteomes" id="UP000234789"/>
    </source>
</evidence>
<name>A0A2N5NAD9_9BACL</name>
<comment type="subcellular location">
    <subcellularLocation>
        <location evidence="1">Cell envelope</location>
    </subcellularLocation>
</comment>
<dbReference type="InterPro" id="IPR050492">
    <property type="entry name" value="Bact_metal-bind_prot9"/>
</dbReference>
<dbReference type="InterPro" id="IPR006128">
    <property type="entry name" value="Lipoprotein_PsaA-like"/>
</dbReference>
<dbReference type="OrthoDB" id="9793396at2"/>
<dbReference type="PANTHER" id="PTHR42953">
    <property type="entry name" value="HIGH-AFFINITY ZINC UPTAKE SYSTEM PROTEIN ZNUA-RELATED"/>
    <property type="match status" value="1"/>
</dbReference>
<dbReference type="PROSITE" id="PS51257">
    <property type="entry name" value="PROKAR_LIPOPROTEIN"/>
    <property type="match status" value="1"/>
</dbReference>
<dbReference type="PRINTS" id="PR00691">
    <property type="entry name" value="ADHESINB"/>
</dbReference>
<evidence type="ECO:0000256" key="2">
    <source>
        <dbReference type="ARBA" id="ARBA00022448"/>
    </source>
</evidence>
<evidence type="ECO:0000256" key="5">
    <source>
        <dbReference type="RuleBase" id="RU003512"/>
    </source>
</evidence>
<keyword evidence="3" id="KW-0479">Metal-binding</keyword>
<dbReference type="GO" id="GO:0030313">
    <property type="term" value="C:cell envelope"/>
    <property type="evidence" value="ECO:0007669"/>
    <property type="project" value="UniProtKB-SubCell"/>
</dbReference>
<feature type="chain" id="PRO_5039573740" evidence="6">
    <location>
        <begin position="24"/>
        <end position="322"/>
    </location>
</feature>
<dbReference type="Gene3D" id="3.40.50.1980">
    <property type="entry name" value="Nitrogenase molybdenum iron protein domain"/>
    <property type="match status" value="2"/>
</dbReference>
<dbReference type="RefSeq" id="WP_052333610.1">
    <property type="nucleotide sequence ID" value="NZ_BIMM01000062.1"/>
</dbReference>
<comment type="similarity">
    <text evidence="5">Belongs to the bacterial solute-binding protein 9 family.</text>
</comment>
<evidence type="ECO:0000256" key="6">
    <source>
        <dbReference type="SAM" id="SignalP"/>
    </source>
</evidence>
<accession>A0A2N5NAD9</accession>
<evidence type="ECO:0000256" key="3">
    <source>
        <dbReference type="ARBA" id="ARBA00022723"/>
    </source>
</evidence>
<keyword evidence="2 5" id="KW-0813">Transport</keyword>
<protein>
    <submittedName>
        <fullName evidence="7">Manganese ABC transporter, periplasmic-binding protein SitA</fullName>
    </submittedName>
</protein>
<dbReference type="AlphaFoldDB" id="A0A2N5NAD9"/>
<reference evidence="7 8" key="1">
    <citation type="submission" date="2017-05" db="EMBL/GenBank/DDBJ databases">
        <title>Functional genome analysis of Paenibacillus pasadenensis strain R16: insights on endophytic life style and antifungal activity.</title>
        <authorList>
            <person name="Passera A."/>
            <person name="Marcolungo L."/>
            <person name="Casati P."/>
            <person name="Brasca M."/>
            <person name="Quaglino F."/>
            <person name="Delledonne M."/>
        </authorList>
    </citation>
    <scope>NUCLEOTIDE SEQUENCE [LARGE SCALE GENOMIC DNA]</scope>
    <source>
        <strain evidence="7 8">R16</strain>
    </source>
</reference>
<dbReference type="InterPro" id="IPR006129">
    <property type="entry name" value="AdhesinB"/>
</dbReference>
<gene>
    <name evidence="7" type="ORF">B8V81_1509</name>
</gene>
<dbReference type="GO" id="GO:0046872">
    <property type="term" value="F:metal ion binding"/>
    <property type="evidence" value="ECO:0007669"/>
    <property type="project" value="UniProtKB-KW"/>
</dbReference>
<keyword evidence="8" id="KW-1185">Reference proteome</keyword>
<dbReference type="PANTHER" id="PTHR42953:SF1">
    <property type="entry name" value="METAL-BINDING PROTEIN HI_0362-RELATED"/>
    <property type="match status" value="1"/>
</dbReference>
<dbReference type="InterPro" id="IPR006127">
    <property type="entry name" value="ZnuA-like"/>
</dbReference>
<dbReference type="EMBL" id="NFEZ01000003">
    <property type="protein sequence ID" value="PLT47285.1"/>
    <property type="molecule type" value="Genomic_DNA"/>
</dbReference>
<dbReference type="GO" id="GO:0007155">
    <property type="term" value="P:cell adhesion"/>
    <property type="evidence" value="ECO:0007669"/>
    <property type="project" value="InterPro"/>
</dbReference>
<keyword evidence="4 6" id="KW-0732">Signal</keyword>
<sequence>MQRSMQRLIGSMVLLGTMLAVQACGQAGEAGGKEEGGAAAALAVTATTGMIADAAKEVGGERVSVTALMGPGVDPHLYKASHGDMVKLDEADVVLYGGLHLEGKMTEVLEKLGRSRPVVAVTDGIPEDQVLESEPGSGSPDPHVWFDASLWKHAVEKIRDTLIEQDPEHEAGYRERADAYLSELEELHAYALERIGSIPEQQRVLVTAHDAFGYFGRAYGLEVTGLQGMSTASEYGSKDVAALRDFLVERGIPAVFVESSIPRKSIESVIEGAGRLGHKVVIGGELFSDAMGEAGTPEGTYVGMFRHNVDTIADALKGESAS</sequence>
<dbReference type="Proteomes" id="UP000234789">
    <property type="component" value="Unassembled WGS sequence"/>
</dbReference>